<keyword evidence="6" id="KW-0472">Membrane</keyword>
<dbReference type="AlphaFoldDB" id="A0A6P4ZEV3"/>
<dbReference type="InterPro" id="IPR032675">
    <property type="entry name" value="LRR_dom_sf"/>
</dbReference>
<evidence type="ECO:0000256" key="6">
    <source>
        <dbReference type="SAM" id="Phobius"/>
    </source>
</evidence>
<dbReference type="SMART" id="SM00369">
    <property type="entry name" value="LRR_TYP"/>
    <property type="match status" value="4"/>
</dbReference>
<dbReference type="InterPro" id="IPR003591">
    <property type="entry name" value="Leu-rich_rpt_typical-subtyp"/>
</dbReference>
<keyword evidence="1" id="KW-0433">Leucine-rich repeat</keyword>
<dbReference type="Proteomes" id="UP000515135">
    <property type="component" value="Unplaced"/>
</dbReference>
<evidence type="ECO:0000256" key="1">
    <source>
        <dbReference type="ARBA" id="ARBA00022614"/>
    </source>
</evidence>
<keyword evidence="6" id="KW-1133">Transmembrane helix</keyword>
<dbReference type="PROSITE" id="PS50835">
    <property type="entry name" value="IG_LIKE"/>
    <property type="match status" value="1"/>
</dbReference>
<evidence type="ECO:0000256" key="5">
    <source>
        <dbReference type="SAM" id="MobiDB-lite"/>
    </source>
</evidence>
<reference evidence="9" key="1">
    <citation type="submission" date="2025-08" db="UniProtKB">
        <authorList>
            <consortium name="RefSeq"/>
        </authorList>
    </citation>
    <scope>IDENTIFICATION</scope>
    <source>
        <tissue evidence="9">Gonad</tissue>
    </source>
</reference>
<dbReference type="InterPro" id="IPR007110">
    <property type="entry name" value="Ig-like_dom"/>
</dbReference>
<evidence type="ECO:0000256" key="4">
    <source>
        <dbReference type="ARBA" id="ARBA00023157"/>
    </source>
</evidence>
<dbReference type="RefSeq" id="XP_019635278.1">
    <property type="nucleotide sequence ID" value="XM_019779719.1"/>
</dbReference>
<dbReference type="Pfam" id="PF13855">
    <property type="entry name" value="LRR_8"/>
    <property type="match status" value="1"/>
</dbReference>
<accession>A0A6P4ZEV3</accession>
<keyword evidence="2" id="KW-0732">Signal</keyword>
<sequence length="543" mass="60493">MLSQNITNINVGDFFPRLEFLEKLVIRKSRIAVLQPRCFESLPSVTELDLLGNNIRRLGAEVFMGLDRLQVLNLQENEIYHADAAAFSGLPRLRTLFLSKNCLSSIPNLPAESNTSTSIGLKLSDNAITSISSVEELGKILWLDLEGNKIQCDCTMRQVKKYILQNRHLRLYVPCWVGAPRLIMKRTYLSMYKEIRYVDWDDLRCSSPNVSVTLDNETVNITGNLSFTCQTNCREGLSFWWITPSGDYKPPSYMYSNNYTLEKKWSCKGSPVTRLETKRMCFSVLNIPVVSTGTEGTYTCHVTANHTDNASASVVLDAREVHSATTVKQNMERSTTTYPSGLKTTVRHVTLQGEDKSIGTESTPHSSPGLTTTQLIIAGLSPICVCSIIMVGVIIKAACGQRNAADGNHDIEDTNRDTESKGKKANKAKEDHYENDDQFSDADGAKGAHYENNDQFSDTKEAKAGHYENDDQFSDAGEATAGHYENSDQVSDMDRSTGNYMNDDQFSDKDVTKEGHYENNDQFSDAGEATAGHYENDDELSQS</sequence>
<feature type="compositionally biased region" description="Basic and acidic residues" evidence="5">
    <location>
        <begin position="506"/>
        <end position="519"/>
    </location>
</feature>
<dbReference type="PROSITE" id="PS51450">
    <property type="entry name" value="LRR"/>
    <property type="match status" value="1"/>
</dbReference>
<protein>
    <submittedName>
        <fullName evidence="9">Uncharacterized protein LOC109478261</fullName>
    </submittedName>
</protein>
<evidence type="ECO:0000256" key="2">
    <source>
        <dbReference type="ARBA" id="ARBA00022729"/>
    </source>
</evidence>
<feature type="region of interest" description="Disordered" evidence="5">
    <location>
        <begin position="469"/>
        <end position="543"/>
    </location>
</feature>
<dbReference type="SMART" id="SM00409">
    <property type="entry name" value="IG"/>
    <property type="match status" value="1"/>
</dbReference>
<feature type="compositionally biased region" description="Basic and acidic residues" evidence="5">
    <location>
        <begin position="407"/>
        <end position="432"/>
    </location>
</feature>
<name>A0A6P4ZEV3_BRABE</name>
<dbReference type="GeneID" id="109478261"/>
<evidence type="ECO:0000313" key="8">
    <source>
        <dbReference type="Proteomes" id="UP000515135"/>
    </source>
</evidence>
<dbReference type="SUPFAM" id="SSF52058">
    <property type="entry name" value="L domain-like"/>
    <property type="match status" value="1"/>
</dbReference>
<keyword evidence="4" id="KW-1015">Disulfide bond</keyword>
<dbReference type="InterPro" id="IPR013783">
    <property type="entry name" value="Ig-like_fold"/>
</dbReference>
<proteinExistence type="predicted"/>
<evidence type="ECO:0000313" key="9">
    <source>
        <dbReference type="RefSeq" id="XP_019635278.1"/>
    </source>
</evidence>
<evidence type="ECO:0000259" key="7">
    <source>
        <dbReference type="PROSITE" id="PS50835"/>
    </source>
</evidence>
<dbReference type="OrthoDB" id="9981093at2759"/>
<keyword evidence="3" id="KW-0677">Repeat</keyword>
<organism evidence="8 9">
    <name type="scientific">Branchiostoma belcheri</name>
    <name type="common">Amphioxus</name>
    <dbReference type="NCBI Taxonomy" id="7741"/>
    <lineage>
        <taxon>Eukaryota</taxon>
        <taxon>Metazoa</taxon>
        <taxon>Chordata</taxon>
        <taxon>Cephalochordata</taxon>
        <taxon>Leptocardii</taxon>
        <taxon>Amphioxiformes</taxon>
        <taxon>Branchiostomatidae</taxon>
        <taxon>Branchiostoma</taxon>
    </lineage>
</organism>
<feature type="region of interest" description="Disordered" evidence="5">
    <location>
        <begin position="404"/>
        <end position="452"/>
    </location>
</feature>
<dbReference type="KEGG" id="bbel:109478261"/>
<feature type="compositionally biased region" description="Basic and acidic residues" evidence="5">
    <location>
        <begin position="443"/>
        <end position="452"/>
    </location>
</feature>
<gene>
    <name evidence="9" type="primary">LOC109478261</name>
</gene>
<keyword evidence="6" id="KW-0812">Transmembrane</keyword>
<dbReference type="PANTHER" id="PTHR24366">
    <property type="entry name" value="IG(IMMUNOGLOBULIN) AND LRR(LEUCINE RICH REPEAT) DOMAINS"/>
    <property type="match status" value="1"/>
</dbReference>
<dbReference type="SUPFAM" id="SSF48726">
    <property type="entry name" value="Immunoglobulin"/>
    <property type="match status" value="1"/>
</dbReference>
<dbReference type="InterPro" id="IPR001611">
    <property type="entry name" value="Leu-rich_rpt"/>
</dbReference>
<keyword evidence="8" id="KW-1185">Reference proteome</keyword>
<dbReference type="Gene3D" id="3.80.10.10">
    <property type="entry name" value="Ribonuclease Inhibitor"/>
    <property type="match status" value="2"/>
</dbReference>
<evidence type="ECO:0000256" key="3">
    <source>
        <dbReference type="ARBA" id="ARBA00022737"/>
    </source>
</evidence>
<feature type="domain" description="Ig-like" evidence="7">
    <location>
        <begin position="208"/>
        <end position="313"/>
    </location>
</feature>
<dbReference type="InterPro" id="IPR003599">
    <property type="entry name" value="Ig_sub"/>
</dbReference>
<dbReference type="Gene3D" id="2.60.40.10">
    <property type="entry name" value="Immunoglobulins"/>
    <property type="match status" value="1"/>
</dbReference>
<dbReference type="InterPro" id="IPR036179">
    <property type="entry name" value="Ig-like_dom_sf"/>
</dbReference>
<feature type="transmembrane region" description="Helical" evidence="6">
    <location>
        <begin position="375"/>
        <end position="395"/>
    </location>
</feature>